<feature type="region of interest" description="Disordered" evidence="1">
    <location>
        <begin position="92"/>
        <end position="122"/>
    </location>
</feature>
<gene>
    <name evidence="2" type="ORF">TPSB3V08_LOCUS5912</name>
</gene>
<evidence type="ECO:0000313" key="2">
    <source>
        <dbReference type="EMBL" id="CAD7407491.1"/>
    </source>
</evidence>
<dbReference type="EMBL" id="OD003299">
    <property type="protein sequence ID" value="CAD7407491.1"/>
    <property type="molecule type" value="Genomic_DNA"/>
</dbReference>
<reference evidence="2" key="1">
    <citation type="submission" date="2020-11" db="EMBL/GenBank/DDBJ databases">
        <authorList>
            <person name="Tran Van P."/>
        </authorList>
    </citation>
    <scope>NUCLEOTIDE SEQUENCE</scope>
</reference>
<sequence>MFVCLQTKEISVRLHDRNHLPNVARPQFRNGVKSLLGAVIRSDHNLLVVFNDTRPKRISKWKTRRDLAILRSKIVICLEKLYGKKIYQRTRLKQERQRKMEPEDGEIEAGETEEDVTRGWGG</sequence>
<feature type="compositionally biased region" description="Acidic residues" evidence="1">
    <location>
        <begin position="103"/>
        <end position="114"/>
    </location>
</feature>
<organism evidence="2">
    <name type="scientific">Timema poppense</name>
    <name type="common">Walking stick</name>
    <dbReference type="NCBI Taxonomy" id="170557"/>
    <lineage>
        <taxon>Eukaryota</taxon>
        <taxon>Metazoa</taxon>
        <taxon>Ecdysozoa</taxon>
        <taxon>Arthropoda</taxon>
        <taxon>Hexapoda</taxon>
        <taxon>Insecta</taxon>
        <taxon>Pterygota</taxon>
        <taxon>Neoptera</taxon>
        <taxon>Polyneoptera</taxon>
        <taxon>Phasmatodea</taxon>
        <taxon>Timematodea</taxon>
        <taxon>Timematoidea</taxon>
        <taxon>Timematidae</taxon>
        <taxon>Timema</taxon>
    </lineage>
</organism>
<accession>A0A7R9H4G9</accession>
<feature type="compositionally biased region" description="Basic and acidic residues" evidence="1">
    <location>
        <begin position="92"/>
        <end position="102"/>
    </location>
</feature>
<proteinExistence type="predicted"/>
<evidence type="ECO:0000256" key="1">
    <source>
        <dbReference type="SAM" id="MobiDB-lite"/>
    </source>
</evidence>
<protein>
    <submittedName>
        <fullName evidence="2">Uncharacterized protein</fullName>
    </submittedName>
</protein>
<name>A0A7R9H4G9_TIMPO</name>
<dbReference type="AlphaFoldDB" id="A0A7R9H4G9"/>